<dbReference type="EMBL" id="LXQA010063528">
    <property type="protein sequence ID" value="MCI06922.1"/>
    <property type="molecule type" value="Genomic_DNA"/>
</dbReference>
<feature type="non-terminal residue" evidence="1">
    <location>
        <position position="1"/>
    </location>
</feature>
<proteinExistence type="predicted"/>
<accession>A0A392P579</accession>
<dbReference type="Proteomes" id="UP000265520">
    <property type="component" value="Unassembled WGS sequence"/>
</dbReference>
<name>A0A392P579_9FABA</name>
<organism evidence="1 2">
    <name type="scientific">Trifolium medium</name>
    <dbReference type="NCBI Taxonomy" id="97028"/>
    <lineage>
        <taxon>Eukaryota</taxon>
        <taxon>Viridiplantae</taxon>
        <taxon>Streptophyta</taxon>
        <taxon>Embryophyta</taxon>
        <taxon>Tracheophyta</taxon>
        <taxon>Spermatophyta</taxon>
        <taxon>Magnoliopsida</taxon>
        <taxon>eudicotyledons</taxon>
        <taxon>Gunneridae</taxon>
        <taxon>Pentapetalae</taxon>
        <taxon>rosids</taxon>
        <taxon>fabids</taxon>
        <taxon>Fabales</taxon>
        <taxon>Fabaceae</taxon>
        <taxon>Papilionoideae</taxon>
        <taxon>50 kb inversion clade</taxon>
        <taxon>NPAAA clade</taxon>
        <taxon>Hologalegina</taxon>
        <taxon>IRL clade</taxon>
        <taxon>Trifolieae</taxon>
        <taxon>Trifolium</taxon>
    </lineage>
</organism>
<evidence type="ECO:0000313" key="1">
    <source>
        <dbReference type="EMBL" id="MCI06922.1"/>
    </source>
</evidence>
<keyword evidence="2" id="KW-1185">Reference proteome</keyword>
<sequence>AADFFRADNPEGVEARNEAIHRILIVISDVV</sequence>
<reference evidence="1 2" key="1">
    <citation type="journal article" date="2018" name="Front. Plant Sci.">
        <title>Red Clover (Trifolium pratense) and Zigzag Clover (T. medium) - A Picture of Genomic Similarities and Differences.</title>
        <authorList>
            <person name="Dluhosova J."/>
            <person name="Istvanek J."/>
            <person name="Nedelnik J."/>
            <person name="Repkova J."/>
        </authorList>
    </citation>
    <scope>NUCLEOTIDE SEQUENCE [LARGE SCALE GENOMIC DNA]</scope>
    <source>
        <strain evidence="2">cv. 10/8</strain>
        <tissue evidence="1">Leaf</tissue>
    </source>
</reference>
<dbReference type="AlphaFoldDB" id="A0A392P579"/>
<comment type="caution">
    <text evidence="1">The sequence shown here is derived from an EMBL/GenBank/DDBJ whole genome shotgun (WGS) entry which is preliminary data.</text>
</comment>
<protein>
    <submittedName>
        <fullName evidence="1">Uncharacterized protein</fullName>
    </submittedName>
</protein>
<evidence type="ECO:0000313" key="2">
    <source>
        <dbReference type="Proteomes" id="UP000265520"/>
    </source>
</evidence>